<dbReference type="Gene3D" id="3.40.50.410">
    <property type="entry name" value="von Willebrand factor, type A domain"/>
    <property type="match status" value="1"/>
</dbReference>
<proteinExistence type="predicted"/>
<name>A0ABW7CCP0_9CYAN</name>
<keyword evidence="2" id="KW-1185">Reference proteome</keyword>
<comment type="caution">
    <text evidence="1">The sequence shown here is derived from an EMBL/GenBank/DDBJ whole genome shotgun (WGS) entry which is preliminary data.</text>
</comment>
<protein>
    <recommendedName>
        <fullName evidence="3">VWFA domain-containing protein</fullName>
    </recommendedName>
</protein>
<dbReference type="RefSeq" id="WP_393014181.1">
    <property type="nucleotide sequence ID" value="NZ_JAZAQF010000078.1"/>
</dbReference>
<sequence>MKNQKIVEAMPGYRWEIDGANFVKVVYRQDSDLVVFADQGICHYRFEDDGERLMEFLDAQSLVDVGTVTDGGWLDVTPSVVIPWSSATETTNATADSSTSAPSTQAMSYTFRVLNNDGTEFGKGCFTLGNGSESSVDYRRGSAETLTAFWYRDPIVGVLDLSALLSLSFSDRAGEQQFRFNAWAQPDFDRGLVAGGATPEQLGHVSAHRGATEDGSCQGRKLEWVAIGQPTIEVIEDDGVTIPLVDLVVAIDSSVSMKDEAVALDAAVSAAIEAARAHCPSDLRVVYLGIEGTFRDTRFNQSIRKYLTTTAKAAESELRGRQRGTVAGGGAQEDGARAIEDLSRHFDWRPGAGRALFFLGDESLDGGNQDAKQDQGDIEAANLAIAVAKEAGVRVHTYFGTSSVKDKVRREIEGEYARVARETGGQSFTSQDALRGFQSLLQDVICGSKPEPRRIEHPFCCCQAYVES</sequence>
<dbReference type="Proteomes" id="UP001604335">
    <property type="component" value="Unassembled WGS sequence"/>
</dbReference>
<dbReference type="SUPFAM" id="SSF53300">
    <property type="entry name" value="vWA-like"/>
    <property type="match status" value="1"/>
</dbReference>
<evidence type="ECO:0000313" key="2">
    <source>
        <dbReference type="Proteomes" id="UP001604335"/>
    </source>
</evidence>
<dbReference type="EMBL" id="JAZAQF010000078">
    <property type="protein sequence ID" value="MFG3818702.1"/>
    <property type="molecule type" value="Genomic_DNA"/>
</dbReference>
<accession>A0ABW7CCP0</accession>
<dbReference type="InterPro" id="IPR036465">
    <property type="entry name" value="vWFA_dom_sf"/>
</dbReference>
<evidence type="ECO:0000313" key="1">
    <source>
        <dbReference type="EMBL" id="MFG3818702.1"/>
    </source>
</evidence>
<evidence type="ECO:0008006" key="3">
    <source>
        <dbReference type="Google" id="ProtNLM"/>
    </source>
</evidence>
<reference evidence="2" key="1">
    <citation type="journal article" date="2024" name="Algal Res.">
        <title>Biochemical, toxicological and genomic investigation of a high-biomass producing Limnothrix strain isolated from Italian shallow drinking water reservoir.</title>
        <authorList>
            <person name="Simonazzi M."/>
            <person name="Shishido T.K."/>
            <person name="Delbaje E."/>
            <person name="Wahlsten M."/>
            <person name="Fewer D.P."/>
            <person name="Sivonen K."/>
            <person name="Pezzolesi L."/>
            <person name="Pistocchi R."/>
        </authorList>
    </citation>
    <scope>NUCLEOTIDE SEQUENCE [LARGE SCALE GENOMIC DNA]</scope>
    <source>
        <strain evidence="2">LRLZ20PSL1</strain>
    </source>
</reference>
<organism evidence="1 2">
    <name type="scientific">Limnothrix redekei LRLZ20PSL1</name>
    <dbReference type="NCBI Taxonomy" id="3112953"/>
    <lineage>
        <taxon>Bacteria</taxon>
        <taxon>Bacillati</taxon>
        <taxon>Cyanobacteriota</taxon>
        <taxon>Cyanophyceae</taxon>
        <taxon>Pseudanabaenales</taxon>
        <taxon>Pseudanabaenaceae</taxon>
        <taxon>Limnothrix</taxon>
    </lineage>
</organism>
<gene>
    <name evidence="1" type="ORF">VPK24_13725</name>
</gene>